<comment type="similarity">
    <text evidence="2 6">Belongs to the methyltransferase superfamily. LCMT family.</text>
</comment>
<dbReference type="Pfam" id="PF04072">
    <property type="entry name" value="LCM"/>
    <property type="match status" value="1"/>
</dbReference>
<keyword evidence="6" id="KW-0472">Membrane</keyword>
<dbReference type="InterPro" id="IPR029063">
    <property type="entry name" value="SAM-dependent_MTases_sf"/>
</dbReference>
<comment type="function">
    <text evidence="6">Involved in brassinosteroid (BR) signaling.</text>
</comment>
<dbReference type="GO" id="GO:0032259">
    <property type="term" value="P:methylation"/>
    <property type="evidence" value="ECO:0007669"/>
    <property type="project" value="UniProtKB-KW"/>
</dbReference>
<comment type="catalytic activity">
    <reaction evidence="1 6">
        <text>[phosphatase 2A protein]-C-terminal L-leucine + S-adenosyl-L-methionine = [phosphatase 2A protein]-C-terminal L-leucine methyl ester + S-adenosyl-L-homocysteine</text>
        <dbReference type="Rhea" id="RHEA:48544"/>
        <dbReference type="Rhea" id="RHEA-COMP:12134"/>
        <dbReference type="Rhea" id="RHEA-COMP:12135"/>
        <dbReference type="ChEBI" id="CHEBI:57856"/>
        <dbReference type="ChEBI" id="CHEBI:59789"/>
        <dbReference type="ChEBI" id="CHEBI:90516"/>
        <dbReference type="ChEBI" id="CHEBI:90517"/>
        <dbReference type="EC" id="2.1.1.233"/>
    </reaction>
</comment>
<comment type="subcellular location">
    <subcellularLocation>
        <location evidence="6">Cytoplasm</location>
    </subcellularLocation>
    <subcellularLocation>
        <location evidence="6">Membrane</location>
        <topology evidence="6">Peripheral membrane protein</topology>
    </subcellularLocation>
</comment>
<name>A0ABQ7GB76_DUNSA</name>
<evidence type="ECO:0000313" key="8">
    <source>
        <dbReference type="Proteomes" id="UP000815325"/>
    </source>
</evidence>
<evidence type="ECO:0000256" key="6">
    <source>
        <dbReference type="PIRNR" id="PIRNR016305"/>
    </source>
</evidence>
<dbReference type="EMBL" id="MU069916">
    <property type="protein sequence ID" value="KAF5831853.1"/>
    <property type="molecule type" value="Genomic_DNA"/>
</dbReference>
<evidence type="ECO:0000256" key="1">
    <source>
        <dbReference type="ARBA" id="ARBA00000724"/>
    </source>
</evidence>
<evidence type="ECO:0000313" key="7">
    <source>
        <dbReference type="EMBL" id="KAF5831853.1"/>
    </source>
</evidence>
<evidence type="ECO:0000256" key="4">
    <source>
        <dbReference type="ARBA" id="ARBA00022679"/>
    </source>
</evidence>
<proteinExistence type="inferred from homology"/>
<dbReference type="PANTHER" id="PTHR13600:SF21">
    <property type="entry name" value="LEUCINE CARBOXYL METHYLTRANSFERASE 1"/>
    <property type="match status" value="1"/>
</dbReference>
<sequence>MMMPNSASLSCAKLGYFRDDFIQFFVKKKTVRRSPLINRGYYSRYAGLRMLQQKFLHASNALGMPAQFLILGAGFDTTWFQLASEGQAPAKCLELDFAEVTKRKAAIIASNPPLMDLLHMQAGGIQAGGQGNSGASPPSGSQETVQLLPVQGEVLCGDGAYSLLPADLRDLQAVKSAIQRAGLDTSAPTLILSECVLVYMEPSDSSNLVRMLGQTFSNAAIVVYEQVRPHDAFGRQMRSNLEERGCPLLGLTSTPTLEAHCE</sequence>
<comment type="caution">
    <text evidence="7">The sequence shown here is derived from an EMBL/GenBank/DDBJ whole genome shotgun (WGS) entry which is preliminary data.</text>
</comment>
<reference evidence="7" key="1">
    <citation type="submission" date="2017-08" db="EMBL/GenBank/DDBJ databases">
        <authorList>
            <person name="Polle J.E."/>
            <person name="Barry K."/>
            <person name="Cushman J."/>
            <person name="Schmutz J."/>
            <person name="Tran D."/>
            <person name="Hathwaick L.T."/>
            <person name="Yim W.C."/>
            <person name="Jenkins J."/>
            <person name="Mckie-Krisberg Z.M."/>
            <person name="Prochnik S."/>
            <person name="Lindquist E."/>
            <person name="Dockter R.B."/>
            <person name="Adam C."/>
            <person name="Molina H."/>
            <person name="Bunkerborg J."/>
            <person name="Jin E."/>
            <person name="Buchheim M."/>
            <person name="Magnuson J."/>
        </authorList>
    </citation>
    <scope>NUCLEOTIDE SEQUENCE</scope>
    <source>
        <strain evidence="7">CCAP 19/18</strain>
    </source>
</reference>
<dbReference type="EC" id="2.1.1.233" evidence="6"/>
<keyword evidence="8" id="KW-1185">Reference proteome</keyword>
<dbReference type="Gene3D" id="3.40.50.150">
    <property type="entry name" value="Vaccinia Virus protein VP39"/>
    <property type="match status" value="1"/>
</dbReference>
<keyword evidence="3 6" id="KW-0489">Methyltransferase</keyword>
<dbReference type="PIRSF" id="PIRSF016305">
    <property type="entry name" value="LCM_mtfrase"/>
    <property type="match status" value="1"/>
</dbReference>
<keyword evidence="6" id="KW-0963">Cytoplasm</keyword>
<accession>A0ABQ7GB76</accession>
<dbReference type="InterPro" id="IPR016651">
    <property type="entry name" value="LCMT1"/>
</dbReference>
<evidence type="ECO:0000256" key="5">
    <source>
        <dbReference type="ARBA" id="ARBA00022691"/>
    </source>
</evidence>
<protein>
    <recommendedName>
        <fullName evidence="6">Leucine carboxyl methyltransferase 1 homolog</fullName>
        <ecNumber evidence="6">2.1.1.233</ecNumber>
    </recommendedName>
</protein>
<dbReference type="InterPro" id="IPR007213">
    <property type="entry name" value="Ppm1/Ppm2/Tcmp"/>
</dbReference>
<dbReference type="GO" id="GO:0008168">
    <property type="term" value="F:methyltransferase activity"/>
    <property type="evidence" value="ECO:0007669"/>
    <property type="project" value="UniProtKB-KW"/>
</dbReference>
<keyword evidence="4 6" id="KW-0808">Transferase</keyword>
<organism evidence="7 8">
    <name type="scientific">Dunaliella salina</name>
    <name type="common">Green alga</name>
    <name type="synonym">Protococcus salinus</name>
    <dbReference type="NCBI Taxonomy" id="3046"/>
    <lineage>
        <taxon>Eukaryota</taxon>
        <taxon>Viridiplantae</taxon>
        <taxon>Chlorophyta</taxon>
        <taxon>core chlorophytes</taxon>
        <taxon>Chlorophyceae</taxon>
        <taxon>CS clade</taxon>
        <taxon>Chlamydomonadales</taxon>
        <taxon>Dunaliellaceae</taxon>
        <taxon>Dunaliella</taxon>
    </lineage>
</organism>
<dbReference type="Proteomes" id="UP000815325">
    <property type="component" value="Unassembled WGS sequence"/>
</dbReference>
<dbReference type="SUPFAM" id="SSF53335">
    <property type="entry name" value="S-adenosyl-L-methionine-dependent methyltransferases"/>
    <property type="match status" value="1"/>
</dbReference>
<gene>
    <name evidence="7" type="ORF">DUNSADRAFT_12508</name>
</gene>
<keyword evidence="5 6" id="KW-0949">S-adenosyl-L-methionine</keyword>
<evidence type="ECO:0000256" key="3">
    <source>
        <dbReference type="ARBA" id="ARBA00022603"/>
    </source>
</evidence>
<dbReference type="PANTHER" id="PTHR13600">
    <property type="entry name" value="LEUCINE CARBOXYL METHYLTRANSFERASE"/>
    <property type="match status" value="1"/>
</dbReference>
<evidence type="ECO:0000256" key="2">
    <source>
        <dbReference type="ARBA" id="ARBA00010703"/>
    </source>
</evidence>